<organism evidence="2 3">
    <name type="scientific">[Candida] railenensis</name>
    <dbReference type="NCBI Taxonomy" id="45579"/>
    <lineage>
        <taxon>Eukaryota</taxon>
        <taxon>Fungi</taxon>
        <taxon>Dikarya</taxon>
        <taxon>Ascomycota</taxon>
        <taxon>Saccharomycotina</taxon>
        <taxon>Pichiomycetes</taxon>
        <taxon>Debaryomycetaceae</taxon>
        <taxon>Kurtzmaniella</taxon>
    </lineage>
</organism>
<reference evidence="2" key="1">
    <citation type="submission" date="2022-03" db="EMBL/GenBank/DDBJ databases">
        <authorList>
            <person name="Legras J.-L."/>
            <person name="Devillers H."/>
            <person name="Grondin C."/>
        </authorList>
    </citation>
    <scope>NUCLEOTIDE SEQUENCE</scope>
    <source>
        <strain evidence="2">CLIB 1423</strain>
    </source>
</reference>
<protein>
    <submittedName>
        <fullName evidence="2">Uncharacterized protein</fullName>
    </submittedName>
</protein>
<gene>
    <name evidence="2" type="ORF">CLIB1423_01S06656</name>
</gene>
<name>A0A9P0QKF7_9ASCO</name>
<feature type="compositionally biased region" description="Basic residues" evidence="1">
    <location>
        <begin position="1"/>
        <end position="18"/>
    </location>
</feature>
<evidence type="ECO:0000313" key="3">
    <source>
        <dbReference type="Proteomes" id="UP000837801"/>
    </source>
</evidence>
<accession>A0A9P0QKF7</accession>
<proteinExistence type="predicted"/>
<dbReference type="Proteomes" id="UP000837801">
    <property type="component" value="Unassembled WGS sequence"/>
</dbReference>
<dbReference type="AlphaFoldDB" id="A0A9P0QKF7"/>
<dbReference type="EMBL" id="CAKXYY010000001">
    <property type="protein sequence ID" value="CAH2350286.1"/>
    <property type="molecule type" value="Genomic_DNA"/>
</dbReference>
<comment type="caution">
    <text evidence="2">The sequence shown here is derived from an EMBL/GenBank/DDBJ whole genome shotgun (WGS) entry which is preliminary data.</text>
</comment>
<feature type="region of interest" description="Disordered" evidence="1">
    <location>
        <begin position="1"/>
        <end position="25"/>
    </location>
</feature>
<evidence type="ECO:0000313" key="2">
    <source>
        <dbReference type="EMBL" id="CAH2350286.1"/>
    </source>
</evidence>
<evidence type="ECO:0000256" key="1">
    <source>
        <dbReference type="SAM" id="MobiDB-lite"/>
    </source>
</evidence>
<sequence length="136" mass="15177">MEQRKKKKKKEKKKKVNKKSMPNCGVKCKQRSINSNRVGRKANEIRDAPFLLNPFGVPFGTNSLTNAPAISFLHFLRPSPCTMAHHITLNCSPIPQSLLPLTSRTPPVRSTLSTGSFFPLARSLAPNTPNFLDRAH</sequence>
<keyword evidence="3" id="KW-1185">Reference proteome</keyword>